<keyword evidence="12" id="KW-0106">Calcium</keyword>
<evidence type="ECO:0000256" key="5">
    <source>
        <dbReference type="ARBA" id="ARBA00004496"/>
    </source>
</evidence>
<dbReference type="PRINTS" id="PR01790">
    <property type="entry name" value="SMP30FAMILY"/>
</dbReference>
<feature type="active site" description="Proton donor/acceptor" evidence="14">
    <location>
        <position position="251"/>
    </location>
</feature>
<proteinExistence type="inferred from homology"/>
<comment type="cofactor">
    <cofactor evidence="3">
        <name>Mn(2+)</name>
        <dbReference type="ChEBI" id="CHEBI:29035"/>
    </cofactor>
</comment>
<evidence type="ECO:0000256" key="14">
    <source>
        <dbReference type="PIRSR" id="PIRSR605511-1"/>
    </source>
</evidence>
<keyword evidence="15" id="KW-0862">Zinc</keyword>
<dbReference type="SUPFAM" id="SSF63829">
    <property type="entry name" value="Calcium-dependent phosphotriesterase"/>
    <property type="match status" value="1"/>
</dbReference>
<evidence type="ECO:0000259" key="17">
    <source>
        <dbReference type="Pfam" id="PF08450"/>
    </source>
</evidence>
<keyword evidence="16" id="KW-0472">Membrane</keyword>
<evidence type="ECO:0000313" key="18">
    <source>
        <dbReference type="Proteomes" id="UP000695007"/>
    </source>
</evidence>
<evidence type="ECO:0000313" key="19">
    <source>
        <dbReference type="RefSeq" id="XP_011499384.1"/>
    </source>
</evidence>
<dbReference type="GO" id="GO:0030234">
    <property type="term" value="F:enzyme regulator activity"/>
    <property type="evidence" value="ECO:0007669"/>
    <property type="project" value="InterPro"/>
</dbReference>
<dbReference type="GO" id="GO:0005509">
    <property type="term" value="F:calcium ion binding"/>
    <property type="evidence" value="ECO:0007669"/>
    <property type="project" value="InterPro"/>
</dbReference>
<name>A0AAJ6YJS5_9HYME</name>
<evidence type="ECO:0000256" key="9">
    <source>
        <dbReference type="ARBA" id="ARBA00022490"/>
    </source>
</evidence>
<comment type="cofactor">
    <cofactor evidence="2">
        <name>Ca(2+)</name>
        <dbReference type="ChEBI" id="CHEBI:29108"/>
    </cofactor>
</comment>
<keyword evidence="11" id="KW-0378">Hydrolase</keyword>
<evidence type="ECO:0000256" key="6">
    <source>
        <dbReference type="ARBA" id="ARBA00008853"/>
    </source>
</evidence>
<evidence type="ECO:0000256" key="12">
    <source>
        <dbReference type="ARBA" id="ARBA00022837"/>
    </source>
</evidence>
<evidence type="ECO:0000256" key="15">
    <source>
        <dbReference type="PIRSR" id="PIRSR605511-2"/>
    </source>
</evidence>
<feature type="domain" description="SMP-30/Gluconolactonase/LRE-like region" evidence="17">
    <location>
        <begin position="53"/>
        <end position="310"/>
    </location>
</feature>
<feature type="binding site" evidence="15">
    <location>
        <position position="55"/>
    </location>
    <ligand>
        <name>a divalent metal cation</name>
        <dbReference type="ChEBI" id="CHEBI:60240"/>
    </ligand>
</feature>
<protein>
    <recommendedName>
        <fullName evidence="8">Regucalcin</fullName>
        <ecNumber evidence="7">3.1.1.17</ecNumber>
    </recommendedName>
    <alternativeName>
        <fullName evidence="13">Gluconolactonase</fullName>
    </alternativeName>
</protein>
<evidence type="ECO:0000256" key="13">
    <source>
        <dbReference type="ARBA" id="ARBA00032464"/>
    </source>
</evidence>
<evidence type="ECO:0000256" key="8">
    <source>
        <dbReference type="ARBA" id="ARBA00016808"/>
    </source>
</evidence>
<sequence length="351" mass="39049">MNIVTVKILGFWIFTLIIIFDTASMIRIQENPNEIMNATSDFTISVVSPPLLLGEGPFWSSELQKLYFVDIIGEKIYSYDPNSEQTVSASVGNGPITFIIGVENSIDNFIIGIGKNVTLIKWNDNSDKIPSIINTLATIDIDRSDTRLNDAKIDSHGRFWGGTMGKEINSQVTPNRGSLYSIDQHLVPKKHLSPVSISNGIAWNIEYNIMYYIDSPTRKITAFEYDIYNGTISNPRIVFDFDAYNLTGVPDGMTIDKDNNLWVANYGAGRVLNIDPRHGKLLRTIEIPSQRVTSVAFGGLFLDILYITTASADISLEEKKSKPFSGCVFAVRGLGVCGFTPNKFKLHKSEL</sequence>
<keyword evidence="16" id="KW-1133">Transmembrane helix</keyword>
<dbReference type="GO" id="GO:0004341">
    <property type="term" value="F:gluconolactonase activity"/>
    <property type="evidence" value="ECO:0007669"/>
    <property type="project" value="UniProtKB-EC"/>
</dbReference>
<dbReference type="GO" id="GO:0019853">
    <property type="term" value="P:L-ascorbic acid biosynthetic process"/>
    <property type="evidence" value="ECO:0007669"/>
    <property type="project" value="TreeGrafter"/>
</dbReference>
<dbReference type="Gene3D" id="2.120.10.30">
    <property type="entry name" value="TolB, C-terminal domain"/>
    <property type="match status" value="1"/>
</dbReference>
<dbReference type="AlphaFoldDB" id="A0AAJ6YJS5"/>
<feature type="binding site" evidence="15">
    <location>
        <position position="167"/>
    </location>
    <ligand>
        <name>substrate</name>
    </ligand>
</feature>
<feature type="binding site" evidence="15">
    <location>
        <position position="251"/>
    </location>
    <ligand>
        <name>a divalent metal cation</name>
        <dbReference type="ChEBI" id="CHEBI:60240"/>
    </ligand>
</feature>
<feature type="binding site" evidence="15">
    <location>
        <position position="147"/>
    </location>
    <ligand>
        <name>substrate</name>
    </ligand>
</feature>
<comment type="subcellular location">
    <subcellularLocation>
        <location evidence="5">Cytoplasm</location>
    </subcellularLocation>
</comment>
<dbReference type="InterPro" id="IPR008367">
    <property type="entry name" value="Regucalcin"/>
</dbReference>
<comment type="catalytic activity">
    <reaction evidence="1">
        <text>D-glucono-1,5-lactone + H2O = D-gluconate + H(+)</text>
        <dbReference type="Rhea" id="RHEA:10440"/>
        <dbReference type="ChEBI" id="CHEBI:15377"/>
        <dbReference type="ChEBI" id="CHEBI:15378"/>
        <dbReference type="ChEBI" id="CHEBI:16217"/>
        <dbReference type="ChEBI" id="CHEBI:18391"/>
        <dbReference type="EC" id="3.1.1.17"/>
    </reaction>
</comment>
<gene>
    <name evidence="19" type="primary">LOC105363405</name>
</gene>
<evidence type="ECO:0000256" key="10">
    <source>
        <dbReference type="ARBA" id="ARBA00022723"/>
    </source>
</evidence>
<dbReference type="InterPro" id="IPR011042">
    <property type="entry name" value="6-blade_b-propeller_TolB-like"/>
</dbReference>
<feature type="binding site" evidence="15">
    <location>
        <position position="199"/>
    </location>
    <ligand>
        <name>a divalent metal cation</name>
        <dbReference type="ChEBI" id="CHEBI:60240"/>
    </ligand>
</feature>
<dbReference type="RefSeq" id="XP_011499384.1">
    <property type="nucleotide sequence ID" value="XM_011501082.1"/>
</dbReference>
<dbReference type="InterPro" id="IPR013658">
    <property type="entry name" value="SGL"/>
</dbReference>
<dbReference type="Pfam" id="PF08450">
    <property type="entry name" value="SGL"/>
    <property type="match status" value="1"/>
</dbReference>
<comment type="cofactor">
    <cofactor evidence="15">
        <name>Zn(2+)</name>
        <dbReference type="ChEBI" id="CHEBI:29105"/>
    </cofactor>
    <text evidence="15">Binds 1 divalent metal cation per subunit.</text>
</comment>
<feature type="transmembrane region" description="Helical" evidence="16">
    <location>
        <begin position="6"/>
        <end position="26"/>
    </location>
</feature>
<keyword evidence="9" id="KW-0963">Cytoplasm</keyword>
<keyword evidence="18" id="KW-1185">Reference proteome</keyword>
<dbReference type="PRINTS" id="PR01791">
    <property type="entry name" value="REGUCALCIN"/>
</dbReference>
<evidence type="ECO:0000256" key="3">
    <source>
        <dbReference type="ARBA" id="ARBA00001936"/>
    </source>
</evidence>
<evidence type="ECO:0000256" key="11">
    <source>
        <dbReference type="ARBA" id="ARBA00022801"/>
    </source>
</evidence>
<keyword evidence="16" id="KW-0812">Transmembrane</keyword>
<reference evidence="19" key="1">
    <citation type="submission" date="2025-08" db="UniProtKB">
        <authorList>
            <consortium name="RefSeq"/>
        </authorList>
    </citation>
    <scope>IDENTIFICATION</scope>
</reference>
<dbReference type="GeneID" id="105363405"/>
<dbReference type="InterPro" id="IPR005511">
    <property type="entry name" value="SMP-30"/>
</dbReference>
<evidence type="ECO:0000256" key="16">
    <source>
        <dbReference type="SAM" id="Phobius"/>
    </source>
</evidence>
<accession>A0AAJ6YJS5</accession>
<dbReference type="EC" id="3.1.1.17" evidence="7"/>
<dbReference type="GO" id="GO:0005737">
    <property type="term" value="C:cytoplasm"/>
    <property type="evidence" value="ECO:0007669"/>
    <property type="project" value="UniProtKB-SubCell"/>
</dbReference>
<comment type="cofactor">
    <cofactor evidence="4">
        <name>Mg(2+)</name>
        <dbReference type="ChEBI" id="CHEBI:18420"/>
    </cofactor>
</comment>
<dbReference type="FunFam" id="2.120.10.30:FF:000027">
    <property type="entry name" value="Regucalcin homologue"/>
    <property type="match status" value="1"/>
</dbReference>
<dbReference type="KEGG" id="csol:105363405"/>
<evidence type="ECO:0000256" key="4">
    <source>
        <dbReference type="ARBA" id="ARBA00001946"/>
    </source>
</evidence>
<evidence type="ECO:0000256" key="1">
    <source>
        <dbReference type="ARBA" id="ARBA00001589"/>
    </source>
</evidence>
<dbReference type="Proteomes" id="UP000695007">
    <property type="component" value="Unplaced"/>
</dbReference>
<organism evidence="18 19">
    <name type="scientific">Ceratosolen solmsi marchali</name>
    <dbReference type="NCBI Taxonomy" id="326594"/>
    <lineage>
        <taxon>Eukaryota</taxon>
        <taxon>Metazoa</taxon>
        <taxon>Ecdysozoa</taxon>
        <taxon>Arthropoda</taxon>
        <taxon>Hexapoda</taxon>
        <taxon>Insecta</taxon>
        <taxon>Pterygota</taxon>
        <taxon>Neoptera</taxon>
        <taxon>Endopterygota</taxon>
        <taxon>Hymenoptera</taxon>
        <taxon>Apocrita</taxon>
        <taxon>Proctotrupomorpha</taxon>
        <taxon>Chalcidoidea</taxon>
        <taxon>Agaonidae</taxon>
        <taxon>Agaoninae</taxon>
        <taxon>Ceratosolen</taxon>
    </lineage>
</organism>
<evidence type="ECO:0000256" key="7">
    <source>
        <dbReference type="ARBA" id="ARBA00013227"/>
    </source>
</evidence>
<dbReference type="PANTHER" id="PTHR10907:SF66">
    <property type="entry name" value="MIP34848P1-RELATED"/>
    <property type="match status" value="1"/>
</dbReference>
<evidence type="ECO:0000256" key="2">
    <source>
        <dbReference type="ARBA" id="ARBA00001913"/>
    </source>
</evidence>
<feature type="binding site" evidence="15">
    <location>
        <position position="149"/>
    </location>
    <ligand>
        <name>substrate</name>
    </ligand>
</feature>
<dbReference type="PANTHER" id="PTHR10907">
    <property type="entry name" value="REGUCALCIN"/>
    <property type="match status" value="1"/>
</dbReference>
<keyword evidence="10 15" id="KW-0479">Metal-binding</keyword>
<comment type="similarity">
    <text evidence="6">Belongs to the SMP-30/CGR1 family.</text>
</comment>